<comment type="caution">
    <text evidence="1">The sequence shown here is derived from an EMBL/GenBank/DDBJ whole genome shotgun (WGS) entry which is preliminary data.</text>
</comment>
<reference evidence="1 2" key="1">
    <citation type="journal article" date="2018" name="PLoS Genet.">
        <title>Population sequencing reveals clonal diversity and ancestral inbreeding in the grapevine cultivar Chardonnay.</title>
        <authorList>
            <person name="Roach M.J."/>
            <person name="Johnson D.L."/>
            <person name="Bohlmann J."/>
            <person name="van Vuuren H.J."/>
            <person name="Jones S.J."/>
            <person name="Pretorius I.S."/>
            <person name="Schmidt S.A."/>
            <person name="Borneman A.R."/>
        </authorList>
    </citation>
    <scope>NUCLEOTIDE SEQUENCE [LARGE SCALE GENOMIC DNA]</scope>
    <source>
        <strain evidence="2">cv. Chardonnay</strain>
        <tissue evidence="1">Leaf</tissue>
    </source>
</reference>
<evidence type="ECO:0000313" key="2">
    <source>
        <dbReference type="Proteomes" id="UP000288805"/>
    </source>
</evidence>
<organism evidence="1 2">
    <name type="scientific">Vitis vinifera</name>
    <name type="common">Grape</name>
    <dbReference type="NCBI Taxonomy" id="29760"/>
    <lineage>
        <taxon>Eukaryota</taxon>
        <taxon>Viridiplantae</taxon>
        <taxon>Streptophyta</taxon>
        <taxon>Embryophyta</taxon>
        <taxon>Tracheophyta</taxon>
        <taxon>Spermatophyta</taxon>
        <taxon>Magnoliopsida</taxon>
        <taxon>eudicotyledons</taxon>
        <taxon>Gunneridae</taxon>
        <taxon>Pentapetalae</taxon>
        <taxon>rosids</taxon>
        <taxon>Vitales</taxon>
        <taxon>Vitaceae</taxon>
        <taxon>Viteae</taxon>
        <taxon>Vitis</taxon>
    </lineage>
</organism>
<sequence length="156" mass="17530">MFQDSRTIEEALMDMEEAEVGRDNPGVSTIIVDYNANFVVNLVMLCNATLATPETVTDINWYSDLGAPNHVTKDVSNVITWGRTEFIWEMAQISNCQHSPRWQYSQHGNQIIGRKAAMSDELLALMGNPTRSQVPLQAGRKTIGRKGVFEVKEKQD</sequence>
<evidence type="ECO:0000313" key="1">
    <source>
        <dbReference type="EMBL" id="RVX06078.1"/>
    </source>
</evidence>
<proteinExistence type="predicted"/>
<gene>
    <name evidence="1" type="ORF">CK203_018727</name>
</gene>
<accession>A0A438JAT6</accession>
<name>A0A438JAT6_VITVI</name>
<dbReference type="AlphaFoldDB" id="A0A438JAT6"/>
<protein>
    <submittedName>
        <fullName evidence="1">Uncharacterized protein</fullName>
    </submittedName>
</protein>
<dbReference type="Proteomes" id="UP000288805">
    <property type="component" value="Unassembled WGS sequence"/>
</dbReference>
<dbReference type="EMBL" id="QGNW01000053">
    <property type="protein sequence ID" value="RVX06078.1"/>
    <property type="molecule type" value="Genomic_DNA"/>
</dbReference>